<dbReference type="InterPro" id="IPR014262">
    <property type="entry name" value="HAF_rpt"/>
</dbReference>
<dbReference type="OrthoDB" id="7060801at2"/>
<protein>
    <submittedName>
        <fullName evidence="2">Extracellular repeat protein, HAF family</fullName>
    </submittedName>
</protein>
<name>A0A250KWY3_9GAMM</name>
<dbReference type="NCBIfam" id="TIGR02913">
    <property type="entry name" value="HAF_rpt"/>
    <property type="match status" value="3"/>
</dbReference>
<sequence length="391" mass="39831">MRYPIRQTSGLLALAFSVSHPAFAASFTPLGDLPGGEVKSYAAAVSADGSTVVGYGATAAGTEAFRWTRGGGMESLGVLPGGDHLSYASAISADGTVIVGYSGSGSGYQAFRWTQAAGLTGLGGLGANDGFTRASGISADGSIIVGYSQTSAHPMGSGYRWSEATGMVDMGQLPGDIWSWARAISADGSVIVGQSNTLTDGQAFRWTAEDGMSGLGKLPGATSSGASGVSDDGTVIAGGGKVGDFNYAMVWTEEGGWENLGTLPGYQNSNTNAVSGDGTLVVGQSFNFDGATSTFTSEGFLWDEANGMRNVKDWLMDEYGLDLAPWTIGNVLGVSGDGRFIAGYGVNPDGNTEAWLADLSPAPVPLPAAFWLLASGLMALGGAARNGRRTV</sequence>
<evidence type="ECO:0000256" key="1">
    <source>
        <dbReference type="SAM" id="SignalP"/>
    </source>
</evidence>
<dbReference type="Proteomes" id="UP000266313">
    <property type="component" value="Chromosome"/>
</dbReference>
<organism evidence="2 3">
    <name type="scientific">Methylocaldum marinum</name>
    <dbReference type="NCBI Taxonomy" id="1432792"/>
    <lineage>
        <taxon>Bacteria</taxon>
        <taxon>Pseudomonadati</taxon>
        <taxon>Pseudomonadota</taxon>
        <taxon>Gammaproteobacteria</taxon>
        <taxon>Methylococcales</taxon>
        <taxon>Methylococcaceae</taxon>
        <taxon>Methylocaldum</taxon>
    </lineage>
</organism>
<evidence type="ECO:0000313" key="3">
    <source>
        <dbReference type="Proteomes" id="UP000266313"/>
    </source>
</evidence>
<dbReference type="KEGG" id="mmai:sS8_4243"/>
<gene>
    <name evidence="2" type="ORF">sS8_4243</name>
</gene>
<accession>A0A250KWY3</accession>
<dbReference type="RefSeq" id="WP_119631394.1">
    <property type="nucleotide sequence ID" value="NZ_AP017928.1"/>
</dbReference>
<evidence type="ECO:0000313" key="2">
    <source>
        <dbReference type="EMBL" id="BBA36173.1"/>
    </source>
</evidence>
<keyword evidence="3" id="KW-1185">Reference proteome</keyword>
<feature type="signal peptide" evidence="1">
    <location>
        <begin position="1"/>
        <end position="24"/>
    </location>
</feature>
<feature type="chain" id="PRO_5012038344" evidence="1">
    <location>
        <begin position="25"/>
        <end position="391"/>
    </location>
</feature>
<keyword evidence="1" id="KW-0732">Signal</keyword>
<dbReference type="AlphaFoldDB" id="A0A250KWY3"/>
<reference evidence="2 3" key="1">
    <citation type="submission" date="2016-12" db="EMBL/GenBank/DDBJ databases">
        <title>Genome sequencing of Methylocaldum marinum.</title>
        <authorList>
            <person name="Takeuchi M."/>
            <person name="Kamagata Y."/>
            <person name="Hiraoka S."/>
            <person name="Oshima K."/>
            <person name="Hattori M."/>
            <person name="Iwasaki W."/>
        </authorList>
    </citation>
    <scope>NUCLEOTIDE SEQUENCE [LARGE SCALE GENOMIC DNA]</scope>
    <source>
        <strain evidence="2 3">S8</strain>
    </source>
</reference>
<dbReference type="EMBL" id="AP017928">
    <property type="protein sequence ID" value="BBA36173.1"/>
    <property type="molecule type" value="Genomic_DNA"/>
</dbReference>
<proteinExistence type="predicted"/>